<keyword evidence="4" id="KW-1185">Reference proteome</keyword>
<protein>
    <recommendedName>
        <fullName evidence="2">Ubiquitin-like domain-containing protein</fullName>
    </recommendedName>
</protein>
<dbReference type="EMBL" id="MTYJ01000003">
    <property type="protein sequence ID" value="OQV25286.1"/>
    <property type="molecule type" value="Genomic_DNA"/>
</dbReference>
<proteinExistence type="predicted"/>
<dbReference type="AlphaFoldDB" id="A0A1W0XCR6"/>
<accession>A0A1W0XCR6</accession>
<evidence type="ECO:0000313" key="4">
    <source>
        <dbReference type="Proteomes" id="UP000192578"/>
    </source>
</evidence>
<dbReference type="InterPro" id="IPR000626">
    <property type="entry name" value="Ubiquitin-like_dom"/>
</dbReference>
<evidence type="ECO:0000259" key="2">
    <source>
        <dbReference type="PROSITE" id="PS50053"/>
    </source>
</evidence>
<evidence type="ECO:0000256" key="1">
    <source>
        <dbReference type="SAM" id="MobiDB-lite"/>
    </source>
</evidence>
<dbReference type="Gene3D" id="3.10.20.90">
    <property type="entry name" value="Phosphatidylinositol 3-kinase Catalytic Subunit, Chain A, domain 1"/>
    <property type="match status" value="1"/>
</dbReference>
<reference evidence="4" key="1">
    <citation type="submission" date="2017-01" db="EMBL/GenBank/DDBJ databases">
        <title>Comparative genomics of anhydrobiosis in the tardigrade Hypsibius dujardini.</title>
        <authorList>
            <person name="Yoshida Y."/>
            <person name="Koutsovoulos G."/>
            <person name="Laetsch D."/>
            <person name="Stevens L."/>
            <person name="Kumar S."/>
            <person name="Horikawa D."/>
            <person name="Ishino K."/>
            <person name="Komine S."/>
            <person name="Tomita M."/>
            <person name="Blaxter M."/>
            <person name="Arakawa K."/>
        </authorList>
    </citation>
    <scope>NUCLEOTIDE SEQUENCE [LARGE SCALE GENOMIC DNA]</scope>
    <source>
        <strain evidence="4">Z151</strain>
    </source>
</reference>
<feature type="region of interest" description="Disordered" evidence="1">
    <location>
        <begin position="81"/>
        <end position="115"/>
    </location>
</feature>
<sequence length="466" mass="51683">MEAQNAVKKRKVDTVVKELSGDEESAEPSVAVKEPTVAVKEPTVAVKEPSVAVKEPSFAVKEPSVAGSDAACPVGKKRAIPTTVFSEDDDENETPLNKTSKPDRNDSDNSNESSKQEYVLALWPDSNRFYPALYDASKNSQNGPLFAAIRFLDESSDVDVKKSAVYLVSAFNEVLEKHPEKITVQCRIKAGSDDAVALPDIAIEFEQVTCTLINELKPIEGELAESNGIDQESMSGSSEKRKTKRLVTFTLNISAPDKMMRVTVTPRTTLSQLSTMLEDLIGVPREEMILRLSTKHLHGDLTLVDAGVRHFSVVDLRVRLGGGMMQGNYSYNNQMVQSPYANGSSNDALWTYMVTTIRPGPAYQWHPLSQLRRMFRLIELADSVYRITNNDIGRIGSFTLAFLDRMSELQNIYPANVAAEIDREERCTNLVNLILFMVAGHSCSKRVKADLRKIFVDAQLPMESIL</sequence>
<dbReference type="Proteomes" id="UP000192578">
    <property type="component" value="Unassembled WGS sequence"/>
</dbReference>
<dbReference type="PROSITE" id="PS50053">
    <property type="entry name" value="UBIQUITIN_2"/>
    <property type="match status" value="1"/>
</dbReference>
<name>A0A1W0XCR6_HYPEX</name>
<gene>
    <name evidence="3" type="ORF">BV898_00969</name>
</gene>
<dbReference type="InterPro" id="IPR029071">
    <property type="entry name" value="Ubiquitin-like_domsf"/>
</dbReference>
<dbReference type="SUPFAM" id="SSF54236">
    <property type="entry name" value="Ubiquitin-like"/>
    <property type="match status" value="1"/>
</dbReference>
<evidence type="ECO:0000313" key="3">
    <source>
        <dbReference type="EMBL" id="OQV25286.1"/>
    </source>
</evidence>
<comment type="caution">
    <text evidence="3">The sequence shown here is derived from an EMBL/GenBank/DDBJ whole genome shotgun (WGS) entry which is preliminary data.</text>
</comment>
<organism evidence="3 4">
    <name type="scientific">Hypsibius exemplaris</name>
    <name type="common">Freshwater tardigrade</name>
    <dbReference type="NCBI Taxonomy" id="2072580"/>
    <lineage>
        <taxon>Eukaryota</taxon>
        <taxon>Metazoa</taxon>
        <taxon>Ecdysozoa</taxon>
        <taxon>Tardigrada</taxon>
        <taxon>Eutardigrada</taxon>
        <taxon>Parachela</taxon>
        <taxon>Hypsibioidea</taxon>
        <taxon>Hypsibiidae</taxon>
        <taxon>Hypsibius</taxon>
    </lineage>
</organism>
<feature type="domain" description="Ubiquitin-like" evidence="2">
    <location>
        <begin position="247"/>
        <end position="323"/>
    </location>
</feature>
<feature type="region of interest" description="Disordered" evidence="1">
    <location>
        <begin position="1"/>
        <end position="34"/>
    </location>
</feature>